<dbReference type="Proteomes" id="UP000028486">
    <property type="component" value="Chromosome"/>
</dbReference>
<proteinExistence type="predicted"/>
<dbReference type="AlphaFoldDB" id="A0A076F8Q0"/>
<dbReference type="PANTHER" id="PTHR15239">
    <property type="entry name" value="NUCLEAR EXPORT MEDIATOR FACTOR NEMF"/>
    <property type="match status" value="1"/>
</dbReference>
<dbReference type="InterPro" id="IPR008532">
    <property type="entry name" value="NFACT_RNA-bd"/>
</dbReference>
<evidence type="ECO:0000313" key="4">
    <source>
        <dbReference type="Proteomes" id="UP000028486"/>
    </source>
</evidence>
<dbReference type="Pfam" id="PF05833">
    <property type="entry name" value="NFACT_N"/>
    <property type="match status" value="1"/>
</dbReference>
<keyword evidence="1" id="KW-0175">Coiled coil</keyword>
<gene>
    <name evidence="3" type="ORF">CIG1485E_0206</name>
</gene>
<accession>A0A076F8Q0</accession>
<evidence type="ECO:0000259" key="2">
    <source>
        <dbReference type="Pfam" id="PF05670"/>
    </source>
</evidence>
<dbReference type="RefSeq" id="WP_038455481.1">
    <property type="nucleotide sequence ID" value="NZ_CP009043.1"/>
</dbReference>
<dbReference type="STRING" id="1244531.CIG2463D_0211"/>
<dbReference type="GO" id="GO:0072344">
    <property type="term" value="P:rescue of stalled ribosome"/>
    <property type="evidence" value="ECO:0007669"/>
    <property type="project" value="TreeGrafter"/>
</dbReference>
<dbReference type="HOGENOM" id="CLU_610885_0_0_7"/>
<sequence>MKYKILTQISEFLSKFKKITNIKRVEDCALCISFEPKYELVFDLNKTNSNIYKSSSNLQTKEYKAPFDVTLKKRLNSAKIDKIEVLPNNRILKIQTTLSGSYKLIKSILYLEFTGRFTNIILTDENGVILEALRHFENDLRAIKVGKKLIELEPFNIKENESPIITDFDKFFEGEFDKLKNKKLEELRAIKIANLDKKIALLNENLNSLESKDELELKSKDLALRANLLIANLYLLNDYDRDISLKGANGEMLNLSLQNSPKISANEMFKESKKLKQKAAGIELQRQNLTQKIEFLSKLKNAILLSRDTNEINTLLPKKSKSKANVKNIDLIENFYIGEFKISVGKNEKGNALLLKEAKKDDFWFHLKDIPSSHVLLKTNKQNLSEDLINFAAKLCVTFSTSERGSYVVDYTKKQNVKVVNGAFVNYVNYKSVGIKI</sequence>
<dbReference type="Pfam" id="PF05670">
    <property type="entry name" value="NFACT-R_1"/>
    <property type="match status" value="1"/>
</dbReference>
<dbReference type="Gene3D" id="2.30.310.10">
    <property type="entry name" value="ibrinogen binding protein from staphylococcus aureus domain"/>
    <property type="match status" value="1"/>
</dbReference>
<evidence type="ECO:0000256" key="1">
    <source>
        <dbReference type="SAM" id="Coils"/>
    </source>
</evidence>
<dbReference type="KEGG" id="caj:CIG1485E_0206"/>
<name>A0A076F8Q0_9BACT</name>
<dbReference type="EMBL" id="CP009043">
    <property type="protein sequence ID" value="AII14078.1"/>
    <property type="molecule type" value="Genomic_DNA"/>
</dbReference>
<dbReference type="OrthoDB" id="9766163at2"/>
<protein>
    <recommendedName>
        <fullName evidence="2">NFACT RNA-binding domain-containing protein</fullName>
    </recommendedName>
</protein>
<dbReference type="InterPro" id="IPR051608">
    <property type="entry name" value="RQC_Subunit_NEMF"/>
</dbReference>
<feature type="coiled-coil region" evidence="1">
    <location>
        <begin position="272"/>
        <end position="299"/>
    </location>
</feature>
<dbReference type="eggNOG" id="COG1293">
    <property type="taxonomic scope" value="Bacteria"/>
</dbReference>
<feature type="domain" description="NFACT RNA-binding" evidence="2">
    <location>
        <begin position="341"/>
        <end position="418"/>
    </location>
</feature>
<organism evidence="3 4">
    <name type="scientific">Campylobacter iguaniorum</name>
    <dbReference type="NCBI Taxonomy" id="1244531"/>
    <lineage>
        <taxon>Bacteria</taxon>
        <taxon>Pseudomonadati</taxon>
        <taxon>Campylobacterota</taxon>
        <taxon>Epsilonproteobacteria</taxon>
        <taxon>Campylobacterales</taxon>
        <taxon>Campylobacteraceae</taxon>
        <taxon>Campylobacter</taxon>
    </lineage>
</organism>
<dbReference type="GO" id="GO:0043023">
    <property type="term" value="F:ribosomal large subunit binding"/>
    <property type="evidence" value="ECO:0007669"/>
    <property type="project" value="TreeGrafter"/>
</dbReference>
<reference evidence="4" key="1">
    <citation type="journal article" date="2014" name="Genome Announc.">
        <title>Complete Genome Sequence of Campylobacter iguaniorum Strain 1485ET, Isolated from a Bearded Dragon (Pogona vitticeps).</title>
        <authorList>
            <person name="Gilbert M.J."/>
            <person name="Miller W.G."/>
            <person name="Yee E."/>
            <person name="Kik M."/>
            <person name="Wagenaar J.A."/>
            <person name="Duim B."/>
        </authorList>
    </citation>
    <scope>NUCLEOTIDE SEQUENCE [LARGE SCALE GENOMIC DNA]</scope>
    <source>
        <strain evidence="4">1485E</strain>
    </source>
</reference>
<evidence type="ECO:0000313" key="3">
    <source>
        <dbReference type="EMBL" id="AII14078.1"/>
    </source>
</evidence>
<dbReference type="PANTHER" id="PTHR15239:SF6">
    <property type="entry name" value="RIBOSOME QUALITY CONTROL COMPLEX SUBUNIT NEMF"/>
    <property type="match status" value="1"/>
</dbReference>
<dbReference type="GO" id="GO:0000049">
    <property type="term" value="F:tRNA binding"/>
    <property type="evidence" value="ECO:0007669"/>
    <property type="project" value="TreeGrafter"/>
</dbReference>
<keyword evidence="4" id="KW-1185">Reference proteome</keyword>
<dbReference type="GO" id="GO:1990112">
    <property type="term" value="C:RQC complex"/>
    <property type="evidence" value="ECO:0007669"/>
    <property type="project" value="TreeGrafter"/>
</dbReference>